<keyword evidence="2" id="KW-0812">Transmembrane</keyword>
<dbReference type="EMBL" id="LM993664">
    <property type="protein sequence ID" value="VTZ79056.1"/>
    <property type="molecule type" value="Genomic_DNA"/>
</dbReference>
<reference evidence="5 6" key="1">
    <citation type="journal article" date="2014" name="BMC Biol.">
        <title>A comprehensive evaluation of rodent malaria parasite genomes and gene expression.</title>
        <authorList>
            <person name="Otto T.D."/>
            <person name="Bohme U."/>
            <person name="Jackson A.P."/>
            <person name="Hunt M."/>
            <person name="Franke-Fayard B."/>
            <person name="Hoeijmakers W.A."/>
            <person name="Religa A.A."/>
            <person name="Robertson L."/>
            <person name="Sanders M."/>
            <person name="Ogun S.A."/>
            <person name="Cunningham D."/>
            <person name="Erhart A."/>
            <person name="Billker O."/>
            <person name="Khan S.M."/>
            <person name="Stunnenberg H.G."/>
            <person name="Langhorne J."/>
            <person name="Holder A.A."/>
            <person name="Waters A.P."/>
            <person name="Newbold C.I."/>
            <person name="Pain A."/>
            <person name="Berriman M."/>
            <person name="Janse C.J."/>
        </authorList>
    </citation>
    <scope>NUCLEOTIDE SEQUENCE [LARGE SCALE GENOMIC DNA]</scope>
    <source>
        <strain evidence="4 5">17X</strain>
        <strain evidence="3 6">YM</strain>
    </source>
</reference>
<reference evidence="3" key="3">
    <citation type="submission" date="2014-05" db="EMBL/GenBank/DDBJ databases">
        <authorList>
            <person name="Aslett A.Martin."/>
            <person name="De Silva Nishadi"/>
        </authorList>
    </citation>
    <scope>NUCLEOTIDE SEQUENCE</scope>
    <source>
        <strain evidence="3">YM</strain>
    </source>
</reference>
<feature type="transmembrane region" description="Helical" evidence="2">
    <location>
        <begin position="6"/>
        <end position="23"/>
    </location>
</feature>
<accession>A0A078KJ78</accession>
<dbReference type="GeneID" id="34859928"/>
<dbReference type="OMA" id="DTYMNSN"/>
<evidence type="ECO:0000256" key="1">
    <source>
        <dbReference type="SAM" id="Coils"/>
    </source>
</evidence>
<dbReference type="KEGG" id="pyo:PY17X_1033100"/>
<dbReference type="VEuPathDB" id="PlasmoDB:Py17XNL_001002366"/>
<feature type="coiled-coil region" evidence="1">
    <location>
        <begin position="275"/>
        <end position="302"/>
    </location>
</feature>
<evidence type="ECO:0000313" key="6">
    <source>
        <dbReference type="Proteomes" id="UP000072904"/>
    </source>
</evidence>
<dbReference type="VEuPathDB" id="PlasmoDB:PYYM_1032800"/>
<dbReference type="Proteomes" id="UP000072904">
    <property type="component" value="Chromosome 10"/>
</dbReference>
<reference evidence="4" key="4">
    <citation type="submission" date="2019-05" db="EMBL/GenBank/DDBJ databases">
        <authorList>
            <consortium name="Pathogen Informatics"/>
        </authorList>
    </citation>
    <scope>NUCLEOTIDE SEQUENCE</scope>
    <source>
        <strain evidence="4">17X</strain>
    </source>
</reference>
<dbReference type="EMBL" id="LK934638">
    <property type="protein sequence ID" value="CDU85161.1"/>
    <property type="molecule type" value="Genomic_DNA"/>
</dbReference>
<evidence type="ECO:0000313" key="4">
    <source>
        <dbReference type="EMBL" id="VTZ79056.1"/>
    </source>
</evidence>
<sequence>MKKSYLTAYSFIVYIFNIIYIMVNLSSQYKCHSLGIKCPTHQIDILKRIKEEGINGNINKLGTKYKHIFTNPSNGIVTIYRNSYFIKTTILEKGHKLKENKINITILKKKNQNINTAHMRNLKIACTDDNTLNQEKKELSNTKKNTNVNNQSQIKNSNTLGECEYNIEKGKEDNIKNGEKNNSNKLNDDLLDEIYMNKISEEENCIAPKDMEDGFDILKHFNVENDNSLISNVDPEKSTELINSNYFKNMMKELNLNEDDILKMLRKNEKNVTKLISENLTVEQIEKKAKNEEKRDEELFDTYMNSNIKIGNYISFKKVGKKYKDIIKEVINILLYKNIQFKDIIKDVEEGKYEINKLISILKHHDPFKDLDNCVLNEIIKKSVLMGYLNEKFSNDIQDFEWNKNFENIIFNSINNDNFKLRDVLYSYNSINISIANTKKTNIDSEEYDEIEDSIKYSISEYEKNNSLDILSFFSIFFNFN</sequence>
<protein>
    <submittedName>
        <fullName evidence="3">Uncharacterized protein</fullName>
    </submittedName>
</protein>
<evidence type="ECO:0000256" key="2">
    <source>
        <dbReference type="SAM" id="Phobius"/>
    </source>
</evidence>
<dbReference type="RefSeq" id="XP_022813376.1">
    <property type="nucleotide sequence ID" value="XM_022956321.1"/>
</dbReference>
<evidence type="ECO:0000313" key="3">
    <source>
        <dbReference type="EMBL" id="CDU85161.1"/>
    </source>
</evidence>
<dbReference type="AlphaFoldDB" id="A0A078KJ78"/>
<dbReference type="VEuPathDB" id="PlasmoDB:PY17X_1033100"/>
<keyword evidence="2" id="KW-1133">Transmembrane helix</keyword>
<dbReference type="Proteomes" id="UP000072874">
    <property type="component" value="Chromosome 10"/>
</dbReference>
<gene>
    <name evidence="4" type="ORF">PY17X_1033100</name>
    <name evidence="3" type="ORF">PYYM_1032800</name>
</gene>
<keyword evidence="1" id="KW-0175">Coiled coil</keyword>
<dbReference type="OrthoDB" id="372280at2759"/>
<organism evidence="3 6">
    <name type="scientific">Plasmodium yoelii</name>
    <dbReference type="NCBI Taxonomy" id="5861"/>
    <lineage>
        <taxon>Eukaryota</taxon>
        <taxon>Sar</taxon>
        <taxon>Alveolata</taxon>
        <taxon>Apicomplexa</taxon>
        <taxon>Aconoidasida</taxon>
        <taxon>Haemosporida</taxon>
        <taxon>Plasmodiidae</taxon>
        <taxon>Plasmodium</taxon>
        <taxon>Plasmodium (Vinckeia)</taxon>
    </lineage>
</organism>
<keyword evidence="2" id="KW-0472">Membrane</keyword>
<name>A0A078KJ78_PLAYE</name>
<reference evidence="4" key="2">
    <citation type="submission" date="2014-05" db="EMBL/GenBank/DDBJ databases">
        <authorList>
            <person name="Aslett M.A."/>
            <person name="De Silva N."/>
        </authorList>
    </citation>
    <scope>NUCLEOTIDE SEQUENCE</scope>
    <source>
        <strain evidence="4">17X</strain>
    </source>
</reference>
<evidence type="ECO:0000313" key="5">
    <source>
        <dbReference type="Proteomes" id="UP000072874"/>
    </source>
</evidence>
<proteinExistence type="predicted"/>